<dbReference type="Pfam" id="PF21505">
    <property type="entry name" value="RPN2_N"/>
    <property type="match status" value="1"/>
</dbReference>
<gene>
    <name evidence="4" type="ORF">Amon01_000143800</name>
</gene>
<dbReference type="SUPFAM" id="SSF48371">
    <property type="entry name" value="ARM repeat"/>
    <property type="match status" value="1"/>
</dbReference>
<dbReference type="InterPro" id="IPR048570">
    <property type="entry name" value="PSMD1_RPN2_N"/>
</dbReference>
<keyword evidence="1" id="KW-0677">Repeat</keyword>
<accession>A0A9W6YUZ8</accession>
<evidence type="ECO:0000256" key="2">
    <source>
        <dbReference type="ARBA" id="ARBA00022942"/>
    </source>
</evidence>
<protein>
    <submittedName>
        <fullName evidence="4">Unnamed protein product</fullName>
    </submittedName>
</protein>
<name>A0A9W6YUZ8_AMBMO</name>
<evidence type="ECO:0000259" key="3">
    <source>
        <dbReference type="Pfam" id="PF21505"/>
    </source>
</evidence>
<dbReference type="GO" id="GO:0005634">
    <property type="term" value="C:nucleus"/>
    <property type="evidence" value="ECO:0007669"/>
    <property type="project" value="TreeGrafter"/>
</dbReference>
<evidence type="ECO:0000313" key="4">
    <source>
        <dbReference type="EMBL" id="GMG20712.1"/>
    </source>
</evidence>
<dbReference type="InterPro" id="IPR011989">
    <property type="entry name" value="ARM-like"/>
</dbReference>
<dbReference type="Proteomes" id="UP001165063">
    <property type="component" value="Unassembled WGS sequence"/>
</dbReference>
<keyword evidence="2" id="KW-0647">Proteasome</keyword>
<dbReference type="Pfam" id="PF01851">
    <property type="entry name" value="PC_rep"/>
    <property type="match status" value="1"/>
</dbReference>
<dbReference type="OrthoDB" id="261572at2759"/>
<dbReference type="EMBL" id="BSXU01000447">
    <property type="protein sequence ID" value="GMG20712.1"/>
    <property type="molecule type" value="Genomic_DNA"/>
</dbReference>
<dbReference type="GO" id="GO:0034515">
    <property type="term" value="C:proteasome storage granule"/>
    <property type="evidence" value="ECO:0007669"/>
    <property type="project" value="TreeGrafter"/>
</dbReference>
<dbReference type="PANTHER" id="PTHR10943">
    <property type="entry name" value="26S PROTEASOME NON-ATPASE REGULATORY SUBUNIT"/>
    <property type="match status" value="1"/>
</dbReference>
<evidence type="ECO:0000313" key="5">
    <source>
        <dbReference type="Proteomes" id="UP001165063"/>
    </source>
</evidence>
<comment type="caution">
    <text evidence="4">The sequence shown here is derived from an EMBL/GenBank/DDBJ whole genome shotgun (WGS) entry which is preliminary data.</text>
</comment>
<dbReference type="PANTHER" id="PTHR10943:SF2">
    <property type="entry name" value="26S PROTEASOME NON-ATPASE REGULATORY SUBUNIT 1"/>
    <property type="match status" value="1"/>
</dbReference>
<proteinExistence type="predicted"/>
<evidence type="ECO:0000256" key="1">
    <source>
        <dbReference type="ARBA" id="ARBA00022737"/>
    </source>
</evidence>
<sequence>MAATTSAAPYLSLLDEEDPQLKTYALSSLNDLADQLWTEIANNISEIEQLFEDESFPSRHLAALLVSKVYYNLGDYDSSVKYSLLSGSQFNVNEKTEYVETIVSKCIDLYIKQSKLKFKDPSVNIDPQLTKIFEQMLQKCVSDKEIKLALGISLESYRLDIVKTIIDQQLQANKGEEYIINLLSYVLTCSTTVISNTEFRRQTLNSLALALLSLKSPDYFLLTKVIVQLNDYNLVHKIFKDLLKAPEKRQIAYQIAFDLVSVASQELLTKTINILEKDSSIDQTDSTAVTLKKILSGIPTCDLDITFLSDNNNTDISILDHTKSSLDGRNSMFHSAVTFANAFMHAGTTDDSFVRNNLDWLGKANNWSKFSATAALGVIHKGNLSQGQIILQPYLPNSTSSPYTNGGSLFGLGLIYAGHGKEVLGYLRNQVVEGSSAPDSKNTEIILHGACLGVGVAAMGLGDEQIYEELKSVLFTDNAISSEAAAIAMGLVILSFVD</sequence>
<organism evidence="4 5">
    <name type="scientific">Ambrosiozyma monospora</name>
    <name type="common">Yeast</name>
    <name type="synonym">Endomycopsis monosporus</name>
    <dbReference type="NCBI Taxonomy" id="43982"/>
    <lineage>
        <taxon>Eukaryota</taxon>
        <taxon>Fungi</taxon>
        <taxon>Dikarya</taxon>
        <taxon>Ascomycota</taxon>
        <taxon>Saccharomycotina</taxon>
        <taxon>Pichiomycetes</taxon>
        <taxon>Pichiales</taxon>
        <taxon>Pichiaceae</taxon>
        <taxon>Ambrosiozyma</taxon>
    </lineage>
</organism>
<dbReference type="GO" id="GO:0008540">
    <property type="term" value="C:proteasome regulatory particle, base subcomplex"/>
    <property type="evidence" value="ECO:0007669"/>
    <property type="project" value="TreeGrafter"/>
</dbReference>
<dbReference type="AlphaFoldDB" id="A0A9W6YUZ8"/>
<keyword evidence="5" id="KW-1185">Reference proteome</keyword>
<dbReference type="InterPro" id="IPR016024">
    <property type="entry name" value="ARM-type_fold"/>
</dbReference>
<reference evidence="4" key="1">
    <citation type="submission" date="2023-04" db="EMBL/GenBank/DDBJ databases">
        <title>Ambrosiozyma monospora NBRC 1965.</title>
        <authorList>
            <person name="Ichikawa N."/>
            <person name="Sato H."/>
            <person name="Tonouchi N."/>
        </authorList>
    </citation>
    <scope>NUCLEOTIDE SEQUENCE</scope>
    <source>
        <strain evidence="4">NBRC 1965</strain>
    </source>
</reference>
<feature type="domain" description="26S proteasome non-ATPase regulatory subunit 1/RPN2 N-terminal" evidence="3">
    <location>
        <begin position="5"/>
        <end position="312"/>
    </location>
</feature>
<dbReference type="InterPro" id="IPR002015">
    <property type="entry name" value="Proteasome/cyclosome_rpt"/>
</dbReference>
<dbReference type="GO" id="GO:0043161">
    <property type="term" value="P:proteasome-mediated ubiquitin-dependent protein catabolic process"/>
    <property type="evidence" value="ECO:0007669"/>
    <property type="project" value="TreeGrafter"/>
</dbReference>
<dbReference type="Gene3D" id="1.25.10.10">
    <property type="entry name" value="Leucine-rich Repeat Variant"/>
    <property type="match status" value="1"/>
</dbReference>